<keyword evidence="4" id="KW-1185">Reference proteome</keyword>
<dbReference type="PANTHER" id="PTHR24301:SF2">
    <property type="entry name" value="THROMBOXANE-A SYNTHASE"/>
    <property type="match status" value="1"/>
</dbReference>
<dbReference type="Pfam" id="PF00067">
    <property type="entry name" value="p450"/>
    <property type="match status" value="1"/>
</dbReference>
<feature type="binding site" description="axial binding residue" evidence="1">
    <location>
        <position position="414"/>
    </location>
    <ligand>
        <name>heme</name>
        <dbReference type="ChEBI" id="CHEBI:30413"/>
    </ligand>
    <ligandPart>
        <name>Fe</name>
        <dbReference type="ChEBI" id="CHEBI:18248"/>
    </ligandPart>
</feature>
<sequence>MHALAASPTRIADLPGPAGLPLIGNAHQIERARFHLRLEQWRAEYGDAYRMRIWARRFVVFGDPHLAAEALRDRPGTFGRTARVSLAAEEMGFGGLFASNGEKWRRQRPMVMAAFDPGHIRRYFPALVQVAQRLSRRWQRAGDAPIPLQGDLMRYTVDVIAGLAFGTDINTLEHDGDVIQQHMDKILPMLFRRTLAPFAYWRWVKLPADRQLDTHLDAFRAAVQGFIAAARERMRADPQLRESPTNLIEAMIAARDEPGQGLRDADVAANVATMLLAGEDTTANTIAWMLHLLSRHRWALERATAEVRRALGSDRVPTRLEQLEQLEFLDACAHETMRLKPVAPLLPHQAARDTTLAGISIPAGTLCIFLMRTGATDAKHFSHPEAFDPDRWLREDAAGTKRISMPFGAGPRMCPGRYLALLEIKMAMATLLGGFDLLSVSAADGGEVEERLAFTLTPSPLELRVRAR</sequence>
<evidence type="ECO:0000256" key="2">
    <source>
        <dbReference type="RuleBase" id="RU000461"/>
    </source>
</evidence>
<keyword evidence="2" id="KW-0560">Oxidoreductase</keyword>
<keyword evidence="1 2" id="KW-0408">Iron</keyword>
<organism evidence="3 4">
    <name type="scientific">Ramlibacter ginsenosidimutans</name>
    <dbReference type="NCBI Taxonomy" id="502333"/>
    <lineage>
        <taxon>Bacteria</taxon>
        <taxon>Pseudomonadati</taxon>
        <taxon>Pseudomonadota</taxon>
        <taxon>Betaproteobacteria</taxon>
        <taxon>Burkholderiales</taxon>
        <taxon>Comamonadaceae</taxon>
        <taxon>Ramlibacter</taxon>
    </lineage>
</organism>
<dbReference type="GO" id="GO:0004497">
    <property type="term" value="F:monooxygenase activity"/>
    <property type="evidence" value="ECO:0007669"/>
    <property type="project" value="UniProtKB-KW"/>
</dbReference>
<dbReference type="PRINTS" id="PR00463">
    <property type="entry name" value="EP450I"/>
</dbReference>
<dbReference type="PANTHER" id="PTHR24301">
    <property type="entry name" value="THROMBOXANE-A SYNTHASE"/>
    <property type="match status" value="1"/>
</dbReference>
<reference evidence="3" key="1">
    <citation type="journal article" date="2012" name="J. Microbiol. Biotechnol.">
        <title>Ramlibacter ginsenosidimutans sp. nov., with ginsenoside-converting activity.</title>
        <authorList>
            <person name="Wang L."/>
            <person name="An D.S."/>
            <person name="Kim S.G."/>
            <person name="Jin F.X."/>
            <person name="Kim S.C."/>
            <person name="Lee S.T."/>
            <person name="Im W.T."/>
        </authorList>
    </citation>
    <scope>NUCLEOTIDE SEQUENCE</scope>
    <source>
        <strain evidence="3">KACC 17527</strain>
    </source>
</reference>
<dbReference type="AlphaFoldDB" id="A0A934TUU7"/>
<dbReference type="InterPro" id="IPR017972">
    <property type="entry name" value="Cyt_P450_CS"/>
</dbReference>
<evidence type="ECO:0000313" key="4">
    <source>
        <dbReference type="Proteomes" id="UP000630528"/>
    </source>
</evidence>
<comment type="cofactor">
    <cofactor evidence="1">
        <name>heme</name>
        <dbReference type="ChEBI" id="CHEBI:30413"/>
    </cofactor>
</comment>
<dbReference type="InterPro" id="IPR001128">
    <property type="entry name" value="Cyt_P450"/>
</dbReference>
<protein>
    <submittedName>
        <fullName evidence="3">Cytochrome P450</fullName>
    </submittedName>
</protein>
<dbReference type="Proteomes" id="UP000630528">
    <property type="component" value="Unassembled WGS sequence"/>
</dbReference>
<dbReference type="GO" id="GO:0016705">
    <property type="term" value="F:oxidoreductase activity, acting on paired donors, with incorporation or reduction of molecular oxygen"/>
    <property type="evidence" value="ECO:0007669"/>
    <property type="project" value="InterPro"/>
</dbReference>
<evidence type="ECO:0000313" key="3">
    <source>
        <dbReference type="EMBL" id="MBK6007884.1"/>
    </source>
</evidence>
<dbReference type="Gene3D" id="1.10.630.10">
    <property type="entry name" value="Cytochrome P450"/>
    <property type="match status" value="1"/>
</dbReference>
<keyword evidence="2" id="KW-0503">Monooxygenase</keyword>
<dbReference type="GO" id="GO:0005506">
    <property type="term" value="F:iron ion binding"/>
    <property type="evidence" value="ECO:0007669"/>
    <property type="project" value="InterPro"/>
</dbReference>
<evidence type="ECO:0000256" key="1">
    <source>
        <dbReference type="PIRSR" id="PIRSR602401-1"/>
    </source>
</evidence>
<dbReference type="SUPFAM" id="SSF48264">
    <property type="entry name" value="Cytochrome P450"/>
    <property type="match status" value="1"/>
</dbReference>
<gene>
    <name evidence="3" type="ORF">JJB11_17425</name>
</gene>
<dbReference type="PRINTS" id="PR00385">
    <property type="entry name" value="P450"/>
</dbReference>
<dbReference type="GO" id="GO:0020037">
    <property type="term" value="F:heme binding"/>
    <property type="evidence" value="ECO:0007669"/>
    <property type="project" value="InterPro"/>
</dbReference>
<dbReference type="RefSeq" id="WP_201174207.1">
    <property type="nucleotide sequence ID" value="NZ_JAEPWM010000007.1"/>
</dbReference>
<keyword evidence="1 2" id="KW-0479">Metal-binding</keyword>
<name>A0A934TUU7_9BURK</name>
<proteinExistence type="inferred from homology"/>
<accession>A0A934TUU7</accession>
<comment type="caution">
    <text evidence="3">The sequence shown here is derived from an EMBL/GenBank/DDBJ whole genome shotgun (WGS) entry which is preliminary data.</text>
</comment>
<dbReference type="InterPro" id="IPR036396">
    <property type="entry name" value="Cyt_P450_sf"/>
</dbReference>
<dbReference type="PROSITE" id="PS00086">
    <property type="entry name" value="CYTOCHROME_P450"/>
    <property type="match status" value="1"/>
</dbReference>
<comment type="similarity">
    <text evidence="2">Belongs to the cytochrome P450 family.</text>
</comment>
<reference evidence="3" key="2">
    <citation type="submission" date="2021-01" db="EMBL/GenBank/DDBJ databases">
        <authorList>
            <person name="Kang M."/>
        </authorList>
    </citation>
    <scope>NUCLEOTIDE SEQUENCE</scope>
    <source>
        <strain evidence="3">KACC 17527</strain>
    </source>
</reference>
<dbReference type="InterPro" id="IPR002401">
    <property type="entry name" value="Cyt_P450_E_grp-I"/>
</dbReference>
<keyword evidence="1 2" id="KW-0349">Heme</keyword>
<dbReference type="EMBL" id="JAEPWM010000007">
    <property type="protein sequence ID" value="MBK6007884.1"/>
    <property type="molecule type" value="Genomic_DNA"/>
</dbReference>